<dbReference type="EMBL" id="CP019471">
    <property type="protein sequence ID" value="UQC74244.1"/>
    <property type="molecule type" value="Genomic_DNA"/>
</dbReference>
<sequence length="183" mass="19841">MATLPTLRNFILTCAVGGCWAYWAVGESCCDGPKHVPGHVVEISLGNRRITGASALELYWTGHWYPGTVPVRRSVCSTSQAGHGAHRELPPIHFNNSLALPRPTNDATSRDDDDNTQTHTMAPPPAYIISKVADPIFALVIGLGAAATRINREEKEKGKTTQETIAAAKRYGVYHQYTGTISD</sequence>
<accession>A0A9Q8W8N3</accession>
<dbReference type="AlphaFoldDB" id="A0A9Q8W8N3"/>
<evidence type="ECO:0000313" key="3">
    <source>
        <dbReference type="EMBL" id="UQC74244.1"/>
    </source>
</evidence>
<evidence type="ECO:0000256" key="1">
    <source>
        <dbReference type="SAM" id="MobiDB-lite"/>
    </source>
</evidence>
<evidence type="ECO:0000313" key="4">
    <source>
        <dbReference type="Proteomes" id="UP000830671"/>
    </source>
</evidence>
<gene>
    <name evidence="3" type="ORF">CLUP02_00892</name>
</gene>
<feature type="chain" id="PRO_5040286939" evidence="2">
    <location>
        <begin position="22"/>
        <end position="183"/>
    </location>
</feature>
<organism evidence="3 4">
    <name type="scientific">Colletotrichum lupini</name>
    <dbReference type="NCBI Taxonomy" id="145971"/>
    <lineage>
        <taxon>Eukaryota</taxon>
        <taxon>Fungi</taxon>
        <taxon>Dikarya</taxon>
        <taxon>Ascomycota</taxon>
        <taxon>Pezizomycotina</taxon>
        <taxon>Sordariomycetes</taxon>
        <taxon>Hypocreomycetidae</taxon>
        <taxon>Glomerellales</taxon>
        <taxon>Glomerellaceae</taxon>
        <taxon>Colletotrichum</taxon>
        <taxon>Colletotrichum acutatum species complex</taxon>
    </lineage>
</organism>
<dbReference type="GO" id="GO:0009306">
    <property type="term" value="P:protein secretion"/>
    <property type="evidence" value="ECO:0007669"/>
    <property type="project" value="InterPro"/>
</dbReference>
<evidence type="ECO:0000256" key="2">
    <source>
        <dbReference type="SAM" id="SignalP"/>
    </source>
</evidence>
<proteinExistence type="predicted"/>
<dbReference type="InterPro" id="IPR024242">
    <property type="entry name" value="NCE101"/>
</dbReference>
<protein>
    <submittedName>
        <fullName evidence="3">Uncharacterized protein</fullName>
    </submittedName>
</protein>
<dbReference type="GeneID" id="73334948"/>
<dbReference type="RefSeq" id="XP_049135895.1">
    <property type="nucleotide sequence ID" value="XM_049279938.1"/>
</dbReference>
<name>A0A9Q8W8N3_9PEZI</name>
<dbReference type="Pfam" id="PF11654">
    <property type="entry name" value="NCE101"/>
    <property type="match status" value="1"/>
</dbReference>
<dbReference type="KEGG" id="clup:CLUP02_00892"/>
<reference evidence="3" key="1">
    <citation type="journal article" date="2021" name="Mol. Plant Microbe Interact.">
        <title>Complete Genome Sequence of the Plant-Pathogenic Fungus Colletotrichum lupini.</title>
        <authorList>
            <person name="Baroncelli R."/>
            <person name="Pensec F."/>
            <person name="Da Lio D."/>
            <person name="Boufleur T."/>
            <person name="Vicente I."/>
            <person name="Sarrocco S."/>
            <person name="Picot A."/>
            <person name="Baraldi E."/>
            <person name="Sukno S."/>
            <person name="Thon M."/>
            <person name="Le Floch G."/>
        </authorList>
    </citation>
    <scope>NUCLEOTIDE SEQUENCE</scope>
    <source>
        <strain evidence="3">IMI 504893</strain>
    </source>
</reference>
<feature type="region of interest" description="Disordered" evidence="1">
    <location>
        <begin position="95"/>
        <end position="122"/>
    </location>
</feature>
<keyword evidence="4" id="KW-1185">Reference proteome</keyword>
<keyword evidence="2" id="KW-0732">Signal</keyword>
<dbReference type="Proteomes" id="UP000830671">
    <property type="component" value="Chromosome 1"/>
</dbReference>
<feature type="signal peptide" evidence="2">
    <location>
        <begin position="1"/>
        <end position="21"/>
    </location>
</feature>